<evidence type="ECO:0000256" key="1">
    <source>
        <dbReference type="ARBA" id="ARBA00004604"/>
    </source>
</evidence>
<dbReference type="GO" id="GO:0000464">
    <property type="term" value="P:endonucleolytic cleavage in ITS1 upstream of 5.8S rRNA from tricistronic rRNA transcript (SSU-rRNA, 5.8S rRNA, LSU-rRNA)"/>
    <property type="evidence" value="ECO:0007669"/>
    <property type="project" value="EnsemblFungi"/>
</dbReference>
<dbReference type="HOGENOM" id="CLU_048373_2_1_1"/>
<dbReference type="GO" id="GO:0005730">
    <property type="term" value="C:nucleolus"/>
    <property type="evidence" value="ECO:0000318"/>
    <property type="project" value="GO_Central"/>
</dbReference>
<protein>
    <submittedName>
        <fullName evidence="7">Ribosome biogenesis protein Brx1</fullName>
    </submittedName>
</protein>
<dbReference type="Proteomes" id="UP000001744">
    <property type="component" value="Unassembled WGS sequence"/>
</dbReference>
<evidence type="ECO:0000256" key="3">
    <source>
        <dbReference type="ARBA" id="ARBA00022517"/>
    </source>
</evidence>
<feature type="domain" description="Brix" evidence="6">
    <location>
        <begin position="42"/>
        <end position="237"/>
    </location>
</feature>
<evidence type="ECO:0000313" key="8">
    <source>
        <dbReference type="JaponicusDB" id="SJAG_02508"/>
    </source>
</evidence>
<dbReference type="VEuPathDB" id="FungiDB:SJAG_02508"/>
<dbReference type="GO" id="GO:0030687">
    <property type="term" value="C:preribosome, large subunit precursor"/>
    <property type="evidence" value="ECO:0007669"/>
    <property type="project" value="EnsemblFungi"/>
</dbReference>
<dbReference type="PANTHER" id="PTHR13634">
    <property type="entry name" value="RIBOSOME BIOGENESIS PROTEIN BRIX"/>
    <property type="match status" value="1"/>
</dbReference>
<gene>
    <name evidence="8" type="primary">brx1</name>
    <name evidence="7" type="ORF">SJAG_02508</name>
</gene>
<dbReference type="GO" id="GO:0000465">
    <property type="term" value="P:exonucleolytic trimming to generate mature 5'-end of 5.8S rRNA from tricistronic rRNA transcript (SSU-rRNA, 5.8S rRNA, LSU-rRNA)"/>
    <property type="evidence" value="ECO:0007669"/>
    <property type="project" value="EnsemblFungi"/>
</dbReference>
<keyword evidence="9" id="KW-1185">Reference proteome</keyword>
<dbReference type="EMBL" id="KE651166">
    <property type="protein sequence ID" value="EEB07423.1"/>
    <property type="molecule type" value="Genomic_DNA"/>
</dbReference>
<dbReference type="GeneID" id="7051136"/>
<dbReference type="PROSITE" id="PS50833">
    <property type="entry name" value="BRIX"/>
    <property type="match status" value="1"/>
</dbReference>
<evidence type="ECO:0000313" key="9">
    <source>
        <dbReference type="Proteomes" id="UP000001744"/>
    </source>
</evidence>
<dbReference type="GO" id="GO:0000027">
    <property type="term" value="P:ribosomal large subunit assembly"/>
    <property type="evidence" value="ECO:0000318"/>
    <property type="project" value="GO_Central"/>
</dbReference>
<comment type="subcellular location">
    <subcellularLocation>
        <location evidence="1">Nucleus</location>
        <location evidence="1">Nucleolus</location>
    </subcellularLocation>
</comment>
<dbReference type="InterPro" id="IPR007109">
    <property type="entry name" value="Brix"/>
</dbReference>
<evidence type="ECO:0000256" key="4">
    <source>
        <dbReference type="ARBA" id="ARBA00023242"/>
    </source>
</evidence>
<reference evidence="7 9" key="1">
    <citation type="journal article" date="2011" name="Science">
        <title>Comparative functional genomics of the fission yeasts.</title>
        <authorList>
            <person name="Rhind N."/>
            <person name="Chen Z."/>
            <person name="Yassour M."/>
            <person name="Thompson D.A."/>
            <person name="Haas B.J."/>
            <person name="Habib N."/>
            <person name="Wapinski I."/>
            <person name="Roy S."/>
            <person name="Lin M.F."/>
            <person name="Heiman D.I."/>
            <person name="Young S.K."/>
            <person name="Furuya K."/>
            <person name="Guo Y."/>
            <person name="Pidoux A."/>
            <person name="Chen H.M."/>
            <person name="Robbertse B."/>
            <person name="Goldberg J.M."/>
            <person name="Aoki K."/>
            <person name="Bayne E.H."/>
            <person name="Berlin A.M."/>
            <person name="Desjardins C.A."/>
            <person name="Dobbs E."/>
            <person name="Dukaj L."/>
            <person name="Fan L."/>
            <person name="FitzGerald M.G."/>
            <person name="French C."/>
            <person name="Gujja S."/>
            <person name="Hansen K."/>
            <person name="Keifenheim D."/>
            <person name="Levin J.Z."/>
            <person name="Mosher R.A."/>
            <person name="Mueller C.A."/>
            <person name="Pfiffner J."/>
            <person name="Priest M."/>
            <person name="Russ C."/>
            <person name="Smialowska A."/>
            <person name="Swoboda P."/>
            <person name="Sykes S.M."/>
            <person name="Vaughn M."/>
            <person name="Vengrova S."/>
            <person name="Yoder R."/>
            <person name="Zeng Q."/>
            <person name="Allshire R."/>
            <person name="Baulcombe D."/>
            <person name="Birren B.W."/>
            <person name="Brown W."/>
            <person name="Ekwall K."/>
            <person name="Kellis M."/>
            <person name="Leatherwood J."/>
            <person name="Levin H."/>
            <person name="Margalit H."/>
            <person name="Martienssen R."/>
            <person name="Nieduszynski C.A."/>
            <person name="Spatafora J.W."/>
            <person name="Friedman N."/>
            <person name="Dalgaard J.Z."/>
            <person name="Baumann P."/>
            <person name="Niki H."/>
            <person name="Regev A."/>
            <person name="Nusbaum C."/>
        </authorList>
    </citation>
    <scope>NUCLEOTIDE SEQUENCE [LARGE SCALE GENOMIC DNA]</scope>
    <source>
        <strain evidence="9">yFS275 / FY16936</strain>
    </source>
</reference>
<dbReference type="JaponicusDB" id="SJAG_02508">
    <property type="gene designation" value="brx1"/>
</dbReference>
<dbReference type="SUPFAM" id="SSF52954">
    <property type="entry name" value="Class II aaRS ABD-related"/>
    <property type="match status" value="1"/>
</dbReference>
<dbReference type="GO" id="GO:0003723">
    <property type="term" value="F:RNA binding"/>
    <property type="evidence" value="ECO:0000318"/>
    <property type="project" value="GO_Central"/>
</dbReference>
<dbReference type="GO" id="GO:0042134">
    <property type="term" value="F:rRNA primary transcript binding"/>
    <property type="evidence" value="ECO:0007669"/>
    <property type="project" value="EnsemblFungi"/>
</dbReference>
<dbReference type="GO" id="GO:0008097">
    <property type="term" value="F:5S rRNA binding"/>
    <property type="evidence" value="ECO:0007669"/>
    <property type="project" value="EnsemblFungi"/>
</dbReference>
<dbReference type="SMART" id="SM00879">
    <property type="entry name" value="Brix"/>
    <property type="match status" value="1"/>
</dbReference>
<dbReference type="RefSeq" id="XP_002173716.1">
    <property type="nucleotide sequence ID" value="XM_002173680.2"/>
</dbReference>
<dbReference type="eggNOG" id="KOG2971">
    <property type="taxonomic scope" value="Eukaryota"/>
</dbReference>
<dbReference type="AlphaFoldDB" id="B6K2P2"/>
<evidence type="ECO:0000259" key="6">
    <source>
        <dbReference type="PROSITE" id="PS50833"/>
    </source>
</evidence>
<comment type="similarity">
    <text evidence="2">Belongs to the BRX1 family.</text>
</comment>
<dbReference type="OMA" id="YMWLANA"/>
<evidence type="ECO:0000256" key="5">
    <source>
        <dbReference type="SAM" id="MobiDB-lite"/>
    </source>
</evidence>
<dbReference type="PANTHER" id="PTHR13634:SF0">
    <property type="entry name" value="RIBOSOME BIOGENESIS PROTEIN BRX1 HOMOLOG"/>
    <property type="match status" value="1"/>
</dbReference>
<dbReference type="InterPro" id="IPR026532">
    <property type="entry name" value="BRX1"/>
</dbReference>
<feature type="region of interest" description="Disordered" evidence="5">
    <location>
        <begin position="1"/>
        <end position="23"/>
    </location>
</feature>
<organism evidence="7 9">
    <name type="scientific">Schizosaccharomyces japonicus (strain yFS275 / FY16936)</name>
    <name type="common">Fission yeast</name>
    <dbReference type="NCBI Taxonomy" id="402676"/>
    <lineage>
        <taxon>Eukaryota</taxon>
        <taxon>Fungi</taxon>
        <taxon>Dikarya</taxon>
        <taxon>Ascomycota</taxon>
        <taxon>Taphrinomycotina</taxon>
        <taxon>Schizosaccharomycetes</taxon>
        <taxon>Schizosaccharomycetales</taxon>
        <taxon>Schizosaccharomycetaceae</taxon>
        <taxon>Schizosaccharomyces</taxon>
    </lineage>
</organism>
<dbReference type="OrthoDB" id="1638493at2759"/>
<keyword evidence="4" id="KW-0539">Nucleus</keyword>
<keyword evidence="3" id="KW-0690">Ribosome biogenesis</keyword>
<evidence type="ECO:0000256" key="2">
    <source>
        <dbReference type="ARBA" id="ARBA00006369"/>
    </source>
</evidence>
<dbReference type="STRING" id="402676.B6K2P2"/>
<sequence length="294" mass="33982">MSTVYKLKTQAQRPAEDEDTETSVAVSAHGKKHSEGFVSIKQKVLILSSRGVTYRQRHLLNDLVALMPHCKKDSKFDSKDRLYELNELAELYNCNNVYFFEARRKEDLYLHIARAPNGPTVKFHIENLHTMDELNMTGNALKGSRPILSFDKTFDSEPHLRLIKNMLEQTLGVPKNARRSKPFVDRLLTLTVADDKIWFRHFEIRENEDKTKEPVSLIEIGPRFVMTIINILEGSFGGPVIYKNETFVSATMIRAAVRNQAANRYVNRQEHKLEREQRARENVLPEDPLEKVFA</sequence>
<dbReference type="FunFam" id="3.40.50.10480:FF:000009">
    <property type="entry name" value="Ribosome biogenesis protein, putative"/>
    <property type="match status" value="1"/>
</dbReference>
<proteinExistence type="inferred from homology"/>
<name>B6K2P2_SCHJY</name>
<dbReference type="Gene3D" id="3.40.50.10480">
    <property type="entry name" value="Probable brix-domain ribosomal biogenesis protein"/>
    <property type="match status" value="1"/>
</dbReference>
<accession>B6K2P2</accession>
<evidence type="ECO:0000313" key="7">
    <source>
        <dbReference type="EMBL" id="EEB07423.1"/>
    </source>
</evidence>
<dbReference type="Pfam" id="PF04427">
    <property type="entry name" value="Brix"/>
    <property type="match status" value="1"/>
</dbReference>